<reference evidence="1 2" key="2">
    <citation type="submission" date="2013-02" db="EMBL/GenBank/DDBJ databases">
        <title>The Genome Sequence of Plasmodium falciparum Tanzania (2000708).</title>
        <authorList>
            <consortium name="The Broad Institute Genome Sequencing Platform"/>
            <consortium name="The Broad Institute Genome Sequencing Center for Infectious Disease"/>
            <person name="Neafsey D."/>
            <person name="Cheeseman I."/>
            <person name="Volkman S."/>
            <person name="Adams J."/>
            <person name="Walker B."/>
            <person name="Young S.K."/>
            <person name="Zeng Q."/>
            <person name="Gargeya S."/>
            <person name="Fitzgerald M."/>
            <person name="Haas B."/>
            <person name="Abouelleil A."/>
            <person name="Alvarado L."/>
            <person name="Arachchi H.M."/>
            <person name="Berlin A.M."/>
            <person name="Chapman S.B."/>
            <person name="Dewar J."/>
            <person name="Goldberg J."/>
            <person name="Griggs A."/>
            <person name="Gujja S."/>
            <person name="Hansen M."/>
            <person name="Howarth C."/>
            <person name="Imamovic A."/>
            <person name="Larimer J."/>
            <person name="McCowan C."/>
            <person name="Murphy C."/>
            <person name="Neiman D."/>
            <person name="Pearson M."/>
            <person name="Priest M."/>
            <person name="Roberts A."/>
            <person name="Saif S."/>
            <person name="Shea T."/>
            <person name="Sisk P."/>
            <person name="Sykes S."/>
            <person name="Wortman J."/>
            <person name="Nusbaum C."/>
            <person name="Birren B."/>
        </authorList>
    </citation>
    <scope>NUCLEOTIDE SEQUENCE [LARGE SCALE GENOMIC DNA]</scope>
    <source>
        <strain evidence="2">Tanzania (2000708)</strain>
    </source>
</reference>
<gene>
    <name evidence="1" type="ORF">PFTANZ_03686</name>
</gene>
<dbReference type="AlphaFoldDB" id="A0A024W4K4"/>
<evidence type="ECO:0000313" key="2">
    <source>
        <dbReference type="Proteomes" id="UP000030708"/>
    </source>
</evidence>
<organism evidence="1 2">
    <name type="scientific">Plasmodium falciparum Tanzania</name>
    <name type="common">2000708</name>
    <dbReference type="NCBI Taxonomy" id="1036725"/>
    <lineage>
        <taxon>Eukaryota</taxon>
        <taxon>Sar</taxon>
        <taxon>Alveolata</taxon>
        <taxon>Apicomplexa</taxon>
        <taxon>Aconoidasida</taxon>
        <taxon>Haemosporida</taxon>
        <taxon>Plasmodiidae</taxon>
        <taxon>Plasmodium</taxon>
        <taxon>Plasmodium (Laverania)</taxon>
    </lineage>
</organism>
<dbReference type="Proteomes" id="UP000030708">
    <property type="component" value="Unassembled WGS sequence"/>
</dbReference>
<evidence type="ECO:0000313" key="1">
    <source>
        <dbReference type="EMBL" id="ETW35632.1"/>
    </source>
</evidence>
<proteinExistence type="predicted"/>
<protein>
    <submittedName>
        <fullName evidence="1">Uncharacterized protein</fullName>
    </submittedName>
</protein>
<dbReference type="EMBL" id="KI926462">
    <property type="protein sequence ID" value="ETW35632.1"/>
    <property type="molecule type" value="Genomic_DNA"/>
</dbReference>
<reference evidence="1 2" key="1">
    <citation type="submission" date="2013-02" db="EMBL/GenBank/DDBJ databases">
        <title>The Genome Annotation of Plasmodium falciparum Tanzania (2000708).</title>
        <authorList>
            <consortium name="The Broad Institute Genome Sequencing Platform"/>
            <consortium name="The Broad Institute Genome Sequencing Center for Infectious Disease"/>
            <person name="Neafsey D."/>
            <person name="Hoffman S."/>
            <person name="Volkman S."/>
            <person name="Rosenthal P."/>
            <person name="Walker B."/>
            <person name="Young S.K."/>
            <person name="Zeng Q."/>
            <person name="Gargeya S."/>
            <person name="Fitzgerald M."/>
            <person name="Haas B."/>
            <person name="Abouelleil A."/>
            <person name="Allen A.W."/>
            <person name="Alvarado L."/>
            <person name="Arachchi H.M."/>
            <person name="Berlin A.M."/>
            <person name="Chapman S.B."/>
            <person name="Gainer-Dewar J."/>
            <person name="Goldberg J."/>
            <person name="Griggs A."/>
            <person name="Gujja S."/>
            <person name="Hansen M."/>
            <person name="Howarth C."/>
            <person name="Imamovic A."/>
            <person name="Ireland A."/>
            <person name="Larimer J."/>
            <person name="McCowan C."/>
            <person name="Murphy C."/>
            <person name="Pearson M."/>
            <person name="Poon T.W."/>
            <person name="Priest M."/>
            <person name="Roberts A."/>
            <person name="Saif S."/>
            <person name="Shea T."/>
            <person name="Sisk P."/>
            <person name="Sykes S."/>
            <person name="Wortman J."/>
            <person name="Nusbaum C."/>
            <person name="Birren B."/>
        </authorList>
    </citation>
    <scope>NUCLEOTIDE SEQUENCE [LARGE SCALE GENOMIC DNA]</scope>
    <source>
        <strain evidence="2">Tanzania (2000708)</strain>
    </source>
</reference>
<sequence>MLQNEYFVLSLAKKFSKKTNKMMLIYPKNNIIKFYLHNKIGYVNKKNGTSNNLIKNIFFLFVSFKNKEKKKKKRKKKHVLHTQLLFLCYNTII</sequence>
<name>A0A024W4K4_PLAFA</name>
<accession>A0A024W4K4</accession>